<gene>
    <name evidence="1" type="ORF">ACHE_50626S</name>
</gene>
<name>A0A7R7VRD1_ASPCH</name>
<dbReference type="EMBL" id="AP024420">
    <property type="protein sequence ID" value="BCR89428.1"/>
    <property type="molecule type" value="Genomic_DNA"/>
</dbReference>
<reference evidence="1" key="1">
    <citation type="submission" date="2021-01" db="EMBL/GenBank/DDBJ databases">
        <authorList>
            <consortium name="Aspergillus chevalieri M1 genome sequencing consortium"/>
            <person name="Kazuki M."/>
            <person name="Futagami T."/>
        </authorList>
    </citation>
    <scope>NUCLEOTIDE SEQUENCE</scope>
    <source>
        <strain evidence="1">M1</strain>
    </source>
</reference>
<sequence length="135" mass="14956">MDGTALKDLFNGWTTVLHSREDQVPPFHGFSEDPAAALGVNSKPEKWVCWGNVVRGIGRMVFILRTLIARLWIPTSDVRIVCVPGWFVSQLREKAMNELTVSGSVSASRDGKEEKSFISEGDILLAWKARTSIAP</sequence>
<proteinExistence type="predicted"/>
<reference evidence="1" key="2">
    <citation type="submission" date="2021-02" db="EMBL/GenBank/DDBJ databases">
        <title>Aspergillus chevalieri M1 genome sequence.</title>
        <authorList>
            <person name="Kadooka C."/>
            <person name="Mori K."/>
            <person name="Futagami T."/>
        </authorList>
    </citation>
    <scope>NUCLEOTIDE SEQUENCE</scope>
    <source>
        <strain evidence="1">M1</strain>
    </source>
</reference>
<dbReference type="GeneID" id="66983786"/>
<keyword evidence="2" id="KW-1185">Reference proteome</keyword>
<organism evidence="1 2">
    <name type="scientific">Aspergillus chevalieri</name>
    <name type="common">Eurotium chevalieri</name>
    <dbReference type="NCBI Taxonomy" id="182096"/>
    <lineage>
        <taxon>Eukaryota</taxon>
        <taxon>Fungi</taxon>
        <taxon>Dikarya</taxon>
        <taxon>Ascomycota</taxon>
        <taxon>Pezizomycotina</taxon>
        <taxon>Eurotiomycetes</taxon>
        <taxon>Eurotiomycetidae</taxon>
        <taxon>Eurotiales</taxon>
        <taxon>Aspergillaceae</taxon>
        <taxon>Aspergillus</taxon>
        <taxon>Aspergillus subgen. Aspergillus</taxon>
    </lineage>
</organism>
<dbReference type="AlphaFoldDB" id="A0A7R7VRD1"/>
<protein>
    <submittedName>
        <fullName evidence="1">Uncharacterized protein</fullName>
    </submittedName>
</protein>
<evidence type="ECO:0000313" key="2">
    <source>
        <dbReference type="Proteomes" id="UP000637239"/>
    </source>
</evidence>
<dbReference type="KEGG" id="ache:ACHE_50626S"/>
<dbReference type="Proteomes" id="UP000637239">
    <property type="component" value="Chromosome 5"/>
</dbReference>
<accession>A0A7R7VRD1</accession>
<evidence type="ECO:0000313" key="1">
    <source>
        <dbReference type="EMBL" id="BCR89428.1"/>
    </source>
</evidence>
<dbReference type="RefSeq" id="XP_043137950.1">
    <property type="nucleotide sequence ID" value="XM_043280363.1"/>
</dbReference>